<organism evidence="1 2">
    <name type="scientific">Candidatus Jettenia caeni</name>
    <dbReference type="NCBI Taxonomy" id="247490"/>
    <lineage>
        <taxon>Bacteria</taxon>
        <taxon>Pseudomonadati</taxon>
        <taxon>Planctomycetota</taxon>
        <taxon>Candidatus Brocadiia</taxon>
        <taxon>Candidatus Brocadiales</taxon>
        <taxon>Candidatus Brocadiaceae</taxon>
        <taxon>Candidatus Jettenia</taxon>
    </lineage>
</organism>
<name>I3IK87_9BACT</name>
<dbReference type="EMBL" id="BAFH01000003">
    <property type="protein sequence ID" value="GAB62132.1"/>
    <property type="molecule type" value="Genomic_DNA"/>
</dbReference>
<evidence type="ECO:0000313" key="2">
    <source>
        <dbReference type="Proteomes" id="UP000002985"/>
    </source>
</evidence>
<protein>
    <submittedName>
        <fullName evidence="1">Uncharacterized protein</fullName>
    </submittedName>
</protein>
<dbReference type="Proteomes" id="UP000002985">
    <property type="component" value="Unassembled WGS sequence"/>
</dbReference>
<accession>I3IK87</accession>
<keyword evidence="2" id="KW-1185">Reference proteome</keyword>
<sequence length="58" mass="6194">MLQVAIAFSDSLFSLASPPECARDSTLKGCPIVLNSGFSAKDSALIHLTHYKITGRVD</sequence>
<proteinExistence type="predicted"/>
<evidence type="ECO:0000313" key="1">
    <source>
        <dbReference type="EMBL" id="GAB62132.1"/>
    </source>
</evidence>
<dbReference type="AlphaFoldDB" id="I3IK87"/>
<comment type="caution">
    <text evidence="1">The sequence shown here is derived from an EMBL/GenBank/DDBJ whole genome shotgun (WGS) entry which is preliminary data.</text>
</comment>
<dbReference type="STRING" id="247490.KSU1_C0536"/>
<reference evidence="1 2" key="1">
    <citation type="journal article" date="2012" name="FEBS Lett.">
        <title>Anammox organism KSU-1 expresses a NirK-type copper-containing nitrite reductase instead of a NirS-type with cytochrome cd1.</title>
        <authorList>
            <person name="Hira D."/>
            <person name="Toh H."/>
            <person name="Migita C.T."/>
            <person name="Okubo H."/>
            <person name="Nishiyama T."/>
            <person name="Hattori M."/>
            <person name="Furukawa K."/>
            <person name="Fujii T."/>
        </authorList>
    </citation>
    <scope>NUCLEOTIDE SEQUENCE [LARGE SCALE GENOMIC DNA]</scope>
</reference>
<gene>
    <name evidence="1" type="ORF">KSU1_C0536</name>
</gene>